<protein>
    <submittedName>
        <fullName evidence="1">CehA/McbA family metallohydrolase</fullName>
    </submittedName>
</protein>
<dbReference type="EMBL" id="JAIBOA010000017">
    <property type="protein sequence ID" value="MBW8485636.1"/>
    <property type="molecule type" value="Genomic_DNA"/>
</dbReference>
<proteinExistence type="predicted"/>
<evidence type="ECO:0000313" key="2">
    <source>
        <dbReference type="Proteomes" id="UP000774570"/>
    </source>
</evidence>
<dbReference type="RefSeq" id="WP_220168870.1">
    <property type="nucleotide sequence ID" value="NZ_JAIBOA010000017.1"/>
</dbReference>
<dbReference type="SUPFAM" id="SSF89550">
    <property type="entry name" value="PHP domain-like"/>
    <property type="match status" value="1"/>
</dbReference>
<evidence type="ECO:0000313" key="1">
    <source>
        <dbReference type="EMBL" id="MBW8485636.1"/>
    </source>
</evidence>
<name>A0ABS7FZE4_9ACTN</name>
<reference evidence="1 2" key="1">
    <citation type="submission" date="2021-07" db="EMBL/GenBank/DDBJ databases">
        <title>Actinomadura sp. PM05-2 isolated from lichen.</title>
        <authorList>
            <person name="Somphong A."/>
            <person name="Phongsopitanun W."/>
            <person name="Tanasupawat S."/>
            <person name="Peongsungnone V."/>
        </authorList>
    </citation>
    <scope>NUCLEOTIDE SEQUENCE [LARGE SCALE GENOMIC DNA]</scope>
    <source>
        <strain evidence="1 2">PM05-2</strain>
    </source>
</reference>
<organism evidence="1 2">
    <name type="scientific">Actinomadura parmotrematis</name>
    <dbReference type="NCBI Taxonomy" id="2864039"/>
    <lineage>
        <taxon>Bacteria</taxon>
        <taxon>Bacillati</taxon>
        <taxon>Actinomycetota</taxon>
        <taxon>Actinomycetes</taxon>
        <taxon>Streptosporangiales</taxon>
        <taxon>Thermomonosporaceae</taxon>
        <taxon>Actinomadura</taxon>
    </lineage>
</organism>
<dbReference type="NCBIfam" id="NF038032">
    <property type="entry name" value="CehA_McbA_metalo"/>
    <property type="match status" value="1"/>
</dbReference>
<dbReference type="InterPro" id="IPR016195">
    <property type="entry name" value="Pol/histidinol_Pase-like"/>
</dbReference>
<dbReference type="Proteomes" id="UP000774570">
    <property type="component" value="Unassembled WGS sequence"/>
</dbReference>
<dbReference type="Gene3D" id="3.20.20.140">
    <property type="entry name" value="Metal-dependent hydrolases"/>
    <property type="match status" value="1"/>
</dbReference>
<accession>A0ABS7FZE4</accession>
<keyword evidence="2" id="KW-1185">Reference proteome</keyword>
<sequence length="672" mass="72175">MCEVCEPPPAVADALDRYRRLLAEHGTAWGEDPIPLVRQIETSAYLMDEHAFWITCLRQVAERRPGIGADEIDARIAGLDLDEVIRDALAGEVHDNLAALRVGPGGARLEARRLAVTGDAPLRTMLLLDSARDHPVTVEVDGTAHALGPRGARIVPVTQGSRVVLDGIAIDLGGLARRVPAARIRVRAGVPCRWSVTGREGQGWYPDGAPHRVDAYRRPYFHGDDLVLEVPAEPLTVRVTRGMEHTVASCQIMPREGGETLVELAPERLYDAAAEGWYGGDMHVHMNWTGDSVGTPAQAAAVQHGEDLHVLNLVAGNVASDLVYDREALAHWAGRDLPWSDETHLARVGVEYRNDLLGHFYAFGVEAPPARFHTGFLGAADWPPNAEGARELRALGGLLGYSHPFHLPMAEDDPPGAALTAGRNCSAREIVADAALGLVDTLDVLNHSSIEATAAVYRRLLGAGVRLAATAGTDAMLSFQRRGNQSSPPGWERVYAKVDGPLTAASFAGAVRAGRTFATTGPWLELAVDGRGPGATLDLAPGDTITATARTTGTGPLTLQIRTADGVVAETRSGEATAELTITDPTYLVAVASGPPDAHSMHRTGAYAHTSPVYADVQGRHVAREQDVRWCLDYLDGLEDLIRRHARLDSDAQLQDHLTLLAQARAVYRTRL</sequence>
<gene>
    <name evidence="1" type="ORF">K1Y72_24865</name>
</gene>
<comment type="caution">
    <text evidence="1">The sequence shown here is derived from an EMBL/GenBank/DDBJ whole genome shotgun (WGS) entry which is preliminary data.</text>
</comment>